<evidence type="ECO:0008006" key="3">
    <source>
        <dbReference type="Google" id="ProtNLM"/>
    </source>
</evidence>
<comment type="caution">
    <text evidence="1">The sequence shown here is derived from an EMBL/GenBank/DDBJ whole genome shotgun (WGS) entry which is preliminary data.</text>
</comment>
<dbReference type="Proteomes" id="UP001336835">
    <property type="component" value="Unassembled WGS sequence"/>
</dbReference>
<dbReference type="EMBL" id="JAZDQT010000001">
    <property type="protein sequence ID" value="MEE1943587.1"/>
    <property type="molecule type" value="Genomic_DNA"/>
</dbReference>
<evidence type="ECO:0000313" key="2">
    <source>
        <dbReference type="Proteomes" id="UP001336835"/>
    </source>
</evidence>
<evidence type="ECO:0000313" key="1">
    <source>
        <dbReference type="EMBL" id="MEE1943587.1"/>
    </source>
</evidence>
<organism evidence="1 2">
    <name type="scientific">Pedobacter albus</name>
    <dbReference type="NCBI Taxonomy" id="3113905"/>
    <lineage>
        <taxon>Bacteria</taxon>
        <taxon>Pseudomonadati</taxon>
        <taxon>Bacteroidota</taxon>
        <taxon>Sphingobacteriia</taxon>
        <taxon>Sphingobacteriales</taxon>
        <taxon>Sphingobacteriaceae</taxon>
        <taxon>Pedobacter</taxon>
    </lineage>
</organism>
<dbReference type="RefSeq" id="WP_330105997.1">
    <property type="nucleotide sequence ID" value="NZ_JAZDQT010000001.1"/>
</dbReference>
<keyword evidence="2" id="KW-1185">Reference proteome</keyword>
<sequence>MKKVNLLSKAEMKNVMGGDGETISHIGGDRAVMYCRTRYVALIGDPVNVPDCSPSSWASYCAGKDGYSEEDSQCIYF</sequence>
<name>A0ABU7I2A2_9SPHI</name>
<gene>
    <name evidence="1" type="ORF">VRU48_00610</name>
</gene>
<proteinExistence type="predicted"/>
<reference evidence="1 2" key="1">
    <citation type="submission" date="2024-01" db="EMBL/GenBank/DDBJ databases">
        <title>Pedobacter sp. nov., isolated from fresh soil.</title>
        <authorList>
            <person name="Le N.T.T."/>
        </authorList>
    </citation>
    <scope>NUCLEOTIDE SEQUENCE [LARGE SCALE GENOMIC DNA]</scope>
    <source>
        <strain evidence="1 2">KR3-3</strain>
    </source>
</reference>
<accession>A0ABU7I2A2</accession>
<protein>
    <recommendedName>
        <fullName evidence="3">Bacteriocin-type signal sequence-containing protein</fullName>
    </recommendedName>
</protein>